<dbReference type="SUPFAM" id="SSF52833">
    <property type="entry name" value="Thioredoxin-like"/>
    <property type="match status" value="1"/>
</dbReference>
<dbReference type="PIRSF" id="PIRSF006386">
    <property type="entry name" value="HCCAis_GSTk"/>
    <property type="match status" value="1"/>
</dbReference>
<dbReference type="InterPro" id="IPR051924">
    <property type="entry name" value="GST_Kappa/NadH"/>
</dbReference>
<organism evidence="3 4">
    <name type="scientific">Aquibium pacificus</name>
    <dbReference type="NCBI Taxonomy" id="3153579"/>
    <lineage>
        <taxon>Bacteria</taxon>
        <taxon>Pseudomonadati</taxon>
        <taxon>Pseudomonadota</taxon>
        <taxon>Alphaproteobacteria</taxon>
        <taxon>Hyphomicrobiales</taxon>
        <taxon>Phyllobacteriaceae</taxon>
        <taxon>Aquibium</taxon>
    </lineage>
</organism>
<dbReference type="CDD" id="cd03022">
    <property type="entry name" value="DsbA_HCCA_Iso"/>
    <property type="match status" value="1"/>
</dbReference>
<dbReference type="InterPro" id="IPR001853">
    <property type="entry name" value="DSBA-like_thioredoxin_dom"/>
</dbReference>
<gene>
    <name evidence="3" type="ORF">ABGN05_01685</name>
</gene>
<evidence type="ECO:0000256" key="1">
    <source>
        <dbReference type="PIRNR" id="PIRNR006386"/>
    </source>
</evidence>
<dbReference type="Proteomes" id="UP001556692">
    <property type="component" value="Unassembled WGS sequence"/>
</dbReference>
<dbReference type="Pfam" id="PF01323">
    <property type="entry name" value="DSBA"/>
    <property type="match status" value="1"/>
</dbReference>
<name>A0ABV3SCA4_9HYPH</name>
<dbReference type="RefSeq" id="WP_367952256.1">
    <property type="nucleotide sequence ID" value="NZ_JBDPGJ010000001.1"/>
</dbReference>
<dbReference type="Gene3D" id="3.40.30.10">
    <property type="entry name" value="Glutaredoxin"/>
    <property type="match status" value="1"/>
</dbReference>
<keyword evidence="4" id="KW-1185">Reference proteome</keyword>
<evidence type="ECO:0000259" key="2">
    <source>
        <dbReference type="Pfam" id="PF01323"/>
    </source>
</evidence>
<reference evidence="3 4" key="1">
    <citation type="submission" date="2024-05" db="EMBL/GenBank/DDBJ databases">
        <authorList>
            <person name="Jiang F."/>
        </authorList>
    </citation>
    <scope>NUCLEOTIDE SEQUENCE [LARGE SCALE GENOMIC DNA]</scope>
    <source>
        <strain evidence="3 4">LZ166</strain>
    </source>
</reference>
<dbReference type="PANTHER" id="PTHR42943:SF13">
    <property type="entry name" value="GLUTATHIONE S-TRANSFERASE KAPPA-RELATED"/>
    <property type="match status" value="1"/>
</dbReference>
<dbReference type="InterPro" id="IPR036249">
    <property type="entry name" value="Thioredoxin-like_sf"/>
</dbReference>
<sequence length="207" mass="22916">MPVTIDYFLTCVSPWTYLGHDAAREIAARHEATLAVRPVNLGEMFKVSGQVGLADRPAVRQRYRLIELQRYAEMRGKKLNLRPKHFPTNPALADHTICAILADGGDPMDYMGRVFASVWAEEKNIAEEDTLSPLLAEAGFDPKVVIERAKSPEIAAIRTRNTEDAIACDATGVPSFVLNGEPYWGQDRLDMLDRALSTGRGPFTSDV</sequence>
<keyword evidence="1 3" id="KW-0413">Isomerase</keyword>
<feature type="domain" description="DSBA-like thioredoxin" evidence="2">
    <location>
        <begin position="4"/>
        <end position="196"/>
    </location>
</feature>
<protein>
    <recommendedName>
        <fullName evidence="1">2-hydroxychromene-2-carboxylate isomerase</fullName>
        <ecNumber evidence="1">5.99.1.4</ecNumber>
    </recommendedName>
</protein>
<evidence type="ECO:0000313" key="4">
    <source>
        <dbReference type="Proteomes" id="UP001556692"/>
    </source>
</evidence>
<dbReference type="EC" id="5.99.1.4" evidence="1"/>
<comment type="catalytic activity">
    <reaction evidence="1">
        <text>2-hydroxychromene-2-carboxylate = (3E)-4-(2-hydroxyphenyl)-2-oxobut-3-enoate</text>
        <dbReference type="Rhea" id="RHEA:27401"/>
        <dbReference type="ChEBI" id="CHEBI:59350"/>
        <dbReference type="ChEBI" id="CHEBI:59353"/>
        <dbReference type="EC" id="5.99.1.4"/>
    </reaction>
</comment>
<accession>A0ABV3SCA4</accession>
<comment type="similarity">
    <text evidence="1">Belongs to the GST superfamily. NadH family.</text>
</comment>
<dbReference type="GO" id="GO:0016853">
    <property type="term" value="F:isomerase activity"/>
    <property type="evidence" value="ECO:0007669"/>
    <property type="project" value="UniProtKB-KW"/>
</dbReference>
<dbReference type="EMBL" id="JBDPGJ010000001">
    <property type="protein sequence ID" value="MEX0404369.1"/>
    <property type="molecule type" value="Genomic_DNA"/>
</dbReference>
<proteinExistence type="inferred from homology"/>
<dbReference type="InterPro" id="IPR044087">
    <property type="entry name" value="NahD-like"/>
</dbReference>
<dbReference type="PANTHER" id="PTHR42943">
    <property type="entry name" value="GLUTATHIONE S-TRANSFERASE KAPPA"/>
    <property type="match status" value="1"/>
</dbReference>
<comment type="caution">
    <text evidence="3">The sequence shown here is derived from an EMBL/GenBank/DDBJ whole genome shotgun (WGS) entry which is preliminary data.</text>
</comment>
<evidence type="ECO:0000313" key="3">
    <source>
        <dbReference type="EMBL" id="MEX0404369.1"/>
    </source>
</evidence>
<dbReference type="InterPro" id="IPR014440">
    <property type="entry name" value="HCCAis_GSTk"/>
</dbReference>